<name>A0A2N5RX61_9BASI</name>
<feature type="compositionally biased region" description="Basic and acidic residues" evidence="1">
    <location>
        <begin position="50"/>
        <end position="59"/>
    </location>
</feature>
<feature type="region of interest" description="Disordered" evidence="1">
    <location>
        <begin position="27"/>
        <end position="93"/>
    </location>
</feature>
<dbReference type="EMBL" id="PGCI01001321">
    <property type="protein sequence ID" value="PLW05589.1"/>
    <property type="molecule type" value="Genomic_DNA"/>
</dbReference>
<comment type="caution">
    <text evidence="2">The sequence shown here is derived from an EMBL/GenBank/DDBJ whole genome shotgun (WGS) entry which is preliminary data.</text>
</comment>
<protein>
    <submittedName>
        <fullName evidence="2">Uncharacterized protein</fullName>
    </submittedName>
</protein>
<proteinExistence type="predicted"/>
<organism evidence="2 3">
    <name type="scientific">Puccinia coronata f. sp. avenae</name>
    <dbReference type="NCBI Taxonomy" id="200324"/>
    <lineage>
        <taxon>Eukaryota</taxon>
        <taxon>Fungi</taxon>
        <taxon>Dikarya</taxon>
        <taxon>Basidiomycota</taxon>
        <taxon>Pucciniomycotina</taxon>
        <taxon>Pucciniomycetes</taxon>
        <taxon>Pucciniales</taxon>
        <taxon>Pucciniaceae</taxon>
        <taxon>Puccinia</taxon>
    </lineage>
</organism>
<sequence length="93" mass="10320">MFAANTAVKRSRGDTILDTCLLARQDSVGITSHQSARERSQASRPTGSREQLKANERSHRLNSSLAPRITSPPLATRISPQTLIHQSRRNKDN</sequence>
<reference evidence="2 3" key="1">
    <citation type="submission" date="2017-11" db="EMBL/GenBank/DDBJ databases">
        <title>De novo assembly and phasing of dikaryotic genomes from two isolates of Puccinia coronata f. sp. avenae, the causal agent of oat crown rust.</title>
        <authorList>
            <person name="Miller M.E."/>
            <person name="Zhang Y."/>
            <person name="Omidvar V."/>
            <person name="Sperschneider J."/>
            <person name="Schwessinger B."/>
            <person name="Raley C."/>
            <person name="Palmer J.M."/>
            <person name="Garnica D."/>
            <person name="Upadhyaya N."/>
            <person name="Rathjen J."/>
            <person name="Taylor J.M."/>
            <person name="Park R.F."/>
            <person name="Dodds P.N."/>
            <person name="Hirsch C.D."/>
            <person name="Kianian S.F."/>
            <person name="Figueroa M."/>
        </authorList>
    </citation>
    <scope>NUCLEOTIDE SEQUENCE [LARGE SCALE GENOMIC DNA]</scope>
    <source>
        <strain evidence="2">12SD80</strain>
    </source>
</reference>
<evidence type="ECO:0000313" key="2">
    <source>
        <dbReference type="EMBL" id="PLW05589.1"/>
    </source>
</evidence>
<dbReference type="AlphaFoldDB" id="A0A2N5RX61"/>
<accession>A0A2N5RX61</accession>
<evidence type="ECO:0000313" key="3">
    <source>
        <dbReference type="Proteomes" id="UP000235392"/>
    </source>
</evidence>
<evidence type="ECO:0000256" key="1">
    <source>
        <dbReference type="SAM" id="MobiDB-lite"/>
    </source>
</evidence>
<dbReference type="Proteomes" id="UP000235392">
    <property type="component" value="Unassembled WGS sequence"/>
</dbReference>
<gene>
    <name evidence="2" type="ORF">PCASD_25626</name>
</gene>